<feature type="domain" description="DUF630" evidence="3">
    <location>
        <begin position="1"/>
        <end position="60"/>
    </location>
</feature>
<evidence type="ECO:0000313" key="4">
    <source>
        <dbReference type="EMBL" id="MQL92060.1"/>
    </source>
</evidence>
<feature type="domain" description="DUF632" evidence="2">
    <location>
        <begin position="318"/>
        <end position="501"/>
    </location>
</feature>
<dbReference type="EMBL" id="NMUH01001407">
    <property type="protein sequence ID" value="MQL92060.1"/>
    <property type="molecule type" value="Genomic_DNA"/>
</dbReference>
<dbReference type="PANTHER" id="PTHR21450">
    <property type="entry name" value="PROTEIN ALTERED PHOSPHATE STARVATION RESPONSE 1"/>
    <property type="match status" value="1"/>
</dbReference>
<proteinExistence type="predicted"/>
<dbReference type="Pfam" id="PF04782">
    <property type="entry name" value="DUF632"/>
    <property type="match status" value="1"/>
</dbReference>
<dbReference type="OrthoDB" id="1871118at2759"/>
<feature type="compositionally biased region" description="Low complexity" evidence="1">
    <location>
        <begin position="77"/>
        <end position="87"/>
    </location>
</feature>
<gene>
    <name evidence="4" type="ORF">Taro_024678</name>
</gene>
<evidence type="ECO:0000259" key="3">
    <source>
        <dbReference type="Pfam" id="PF04783"/>
    </source>
</evidence>
<dbReference type="Pfam" id="PF04783">
    <property type="entry name" value="DUF630"/>
    <property type="match status" value="1"/>
</dbReference>
<dbReference type="PANTHER" id="PTHR21450:SF35">
    <property type="entry name" value="TRANSCRIPTION FACTOR, PUTATIVE (DUF630 AND DUF632)-RELATED"/>
    <property type="match status" value="1"/>
</dbReference>
<dbReference type="AlphaFoldDB" id="A0A843VEC2"/>
<dbReference type="InterPro" id="IPR006867">
    <property type="entry name" value="DUF632"/>
</dbReference>
<comment type="caution">
    <text evidence="4">The sequence shown here is derived from an EMBL/GenBank/DDBJ whole genome shotgun (WGS) entry which is preliminary data.</text>
</comment>
<sequence>MGCSPSRPEKNEAALALCRQRMRFIREAVDARFALSAAHLAYIQSLRSVGIALRRFAEADVPVESSLSTSEPDKSPSHSSYASPSPSRLVEAGSSPLQHGSPLSPPVHKISYMRASGSTAVAVRINSCTNHVIEEEEESLSFPPPPPPLPRTASWDFFDPAESIENAGGFRNGQQFYCPTLGNSMGIGPFKEDEVVSLDDEEAQWDKDGSQGKKEDADFSFQQDNNKVSSGALFIPRPDKCVTLEKSPEVKQVQDSEENVLKSAHGNLNGSAQSVHGIVSPEQCPLERGNADQGKGHCSEREDASEFITHRAKDFLPSVKDIEYRFVKAAEYGSEVSRMLEANKVRLSSCALKKEPAQPMTKVITWNRSTSSLSSSSKNPLAAATKDDVCDSGSDFIDEFCMISGSHSSTLDRLYAWERKLYDEVKGSESIRKQYDQKCSRLRHEFAKDLNARVIDKTRAVVKDLHSRVKVAIQAVDSISKRIEKLRDEELQPQLIELIQGG</sequence>
<reference evidence="4" key="1">
    <citation type="submission" date="2017-07" db="EMBL/GenBank/DDBJ databases">
        <title>Taro Niue Genome Assembly and Annotation.</title>
        <authorList>
            <person name="Atibalentja N."/>
            <person name="Keating K."/>
            <person name="Fields C.J."/>
        </authorList>
    </citation>
    <scope>NUCLEOTIDE SEQUENCE</scope>
    <source>
        <strain evidence="4">Niue_2</strain>
        <tissue evidence="4">Leaf</tissue>
    </source>
</reference>
<dbReference type="Proteomes" id="UP000652761">
    <property type="component" value="Unassembled WGS sequence"/>
</dbReference>
<protein>
    <submittedName>
        <fullName evidence="4">Uncharacterized protein</fullName>
    </submittedName>
</protein>
<name>A0A843VEC2_COLES</name>
<evidence type="ECO:0000259" key="2">
    <source>
        <dbReference type="Pfam" id="PF04782"/>
    </source>
</evidence>
<feature type="region of interest" description="Disordered" evidence="1">
    <location>
        <begin position="65"/>
        <end position="109"/>
    </location>
</feature>
<organism evidence="4 5">
    <name type="scientific">Colocasia esculenta</name>
    <name type="common">Wild taro</name>
    <name type="synonym">Arum esculentum</name>
    <dbReference type="NCBI Taxonomy" id="4460"/>
    <lineage>
        <taxon>Eukaryota</taxon>
        <taxon>Viridiplantae</taxon>
        <taxon>Streptophyta</taxon>
        <taxon>Embryophyta</taxon>
        <taxon>Tracheophyta</taxon>
        <taxon>Spermatophyta</taxon>
        <taxon>Magnoliopsida</taxon>
        <taxon>Liliopsida</taxon>
        <taxon>Araceae</taxon>
        <taxon>Aroideae</taxon>
        <taxon>Colocasieae</taxon>
        <taxon>Colocasia</taxon>
    </lineage>
</organism>
<evidence type="ECO:0000256" key="1">
    <source>
        <dbReference type="SAM" id="MobiDB-lite"/>
    </source>
</evidence>
<evidence type="ECO:0000313" key="5">
    <source>
        <dbReference type="Proteomes" id="UP000652761"/>
    </source>
</evidence>
<dbReference type="InterPro" id="IPR006868">
    <property type="entry name" value="DUF630"/>
</dbReference>
<keyword evidence="5" id="KW-1185">Reference proteome</keyword>
<accession>A0A843VEC2</accession>